<dbReference type="Gene3D" id="3.20.20.370">
    <property type="entry name" value="Glycoside hydrolase/deacetylase"/>
    <property type="match status" value="1"/>
</dbReference>
<dbReference type="AlphaFoldDB" id="A0A7J4XCN3"/>
<sequence length="335" mass="38770">MKILITLDYELFMGKKTGSVESCLLSPMNSFISMLDRYGIKATIFVDAAYLLRLSELKDKHDKLKSDFELISDHLKCLEQDGHDIQLHFHPQWIYSDYDSKQWIMDFEHYKLSDLPENVLRTSFYSARLLLEEIIGKKIIAFRAGGYSLPTYSGYIDLFKLNGIKIDSSVLRGAYVDSKYQKYDYRNIPKASIYNFNNSLFIEDNKGEFCECSISTVAYQGFVYWLLKRRLSSIYHPTIQYGDGYGIGISGSRLKRLVKRIKILFQNKIVSASIDGFMSTMLLDIYSIHKKQVSCNGFVIIGHPKNFSNVSIRNVEEFILKVRDEDTFLTFSSMK</sequence>
<reference evidence="1 2" key="1">
    <citation type="journal article" date="2019" name="Nat. Med.">
        <title>A library of human gut bacterial isolates paired with longitudinal multiomics data enables mechanistic microbiome research.</title>
        <authorList>
            <person name="Poyet M."/>
            <person name="Groussin M."/>
            <person name="Gibbons S.M."/>
            <person name="Avila-Pacheco J."/>
            <person name="Jiang X."/>
            <person name="Kearney S.M."/>
            <person name="Perrotta A.R."/>
            <person name="Berdy B."/>
            <person name="Zhao S."/>
            <person name="Lieberman T.D."/>
            <person name="Swanson P.K."/>
            <person name="Smith M."/>
            <person name="Roesemann S."/>
            <person name="Alexander J.E."/>
            <person name="Rich S.A."/>
            <person name="Livny J."/>
            <person name="Vlamakis H."/>
            <person name="Clish C."/>
            <person name="Bullock K."/>
            <person name="Deik A."/>
            <person name="Scott J."/>
            <person name="Pierce K.A."/>
            <person name="Xavier R.J."/>
            <person name="Alm E.J."/>
        </authorList>
    </citation>
    <scope>NUCLEOTIDE SEQUENCE [LARGE SCALE GENOMIC DNA]</scope>
    <source>
        <strain evidence="1 2">BIOML-A10</strain>
    </source>
</reference>
<dbReference type="GO" id="GO:0005975">
    <property type="term" value="P:carbohydrate metabolic process"/>
    <property type="evidence" value="ECO:0007669"/>
    <property type="project" value="InterPro"/>
</dbReference>
<protein>
    <submittedName>
        <fullName evidence="1">Polysaccharide deacetylase family protein</fullName>
    </submittedName>
</protein>
<dbReference type="Proteomes" id="UP000422221">
    <property type="component" value="Unassembled WGS sequence"/>
</dbReference>
<name>A0A7J4XCN3_9BACE</name>
<evidence type="ECO:0000313" key="2">
    <source>
        <dbReference type="Proteomes" id="UP000422221"/>
    </source>
</evidence>
<comment type="caution">
    <text evidence="1">The sequence shown here is derived from an EMBL/GenBank/DDBJ whole genome shotgun (WGS) entry which is preliminary data.</text>
</comment>
<accession>A0A7J4XCN3</accession>
<dbReference type="SUPFAM" id="SSF88713">
    <property type="entry name" value="Glycoside hydrolase/deacetylase"/>
    <property type="match status" value="1"/>
</dbReference>
<dbReference type="EMBL" id="VWMK01000038">
    <property type="protein sequence ID" value="KAA3757001.1"/>
    <property type="molecule type" value="Genomic_DNA"/>
</dbReference>
<gene>
    <name evidence="1" type="ORF">F3F73_22885</name>
</gene>
<evidence type="ECO:0000313" key="1">
    <source>
        <dbReference type="EMBL" id="KAA3757001.1"/>
    </source>
</evidence>
<dbReference type="InterPro" id="IPR011330">
    <property type="entry name" value="Glyco_hydro/deAcase_b/a-brl"/>
</dbReference>
<dbReference type="RefSeq" id="WP_130059927.1">
    <property type="nucleotide sequence ID" value="NZ_JADNPJ010000044.1"/>
</dbReference>
<proteinExistence type="predicted"/>
<organism evidence="1 2">
    <name type="scientific">Bacteroides salyersiae</name>
    <dbReference type="NCBI Taxonomy" id="291644"/>
    <lineage>
        <taxon>Bacteria</taxon>
        <taxon>Pseudomonadati</taxon>
        <taxon>Bacteroidota</taxon>
        <taxon>Bacteroidia</taxon>
        <taxon>Bacteroidales</taxon>
        <taxon>Bacteroidaceae</taxon>
        <taxon>Bacteroides</taxon>
    </lineage>
</organism>